<organism evidence="12 13">
    <name type="scientific">Bifidobacterium xylocopae</name>
    <dbReference type="NCBI Taxonomy" id="2493119"/>
    <lineage>
        <taxon>Bacteria</taxon>
        <taxon>Bacillati</taxon>
        <taxon>Actinomycetota</taxon>
        <taxon>Actinomycetes</taxon>
        <taxon>Bifidobacteriales</taxon>
        <taxon>Bifidobacteriaceae</taxon>
        <taxon>Bifidobacterium</taxon>
    </lineage>
</organism>
<dbReference type="Pfam" id="PF00580">
    <property type="entry name" value="UvrD-helicase"/>
    <property type="match status" value="1"/>
</dbReference>
<dbReference type="PROSITE" id="PS51198">
    <property type="entry name" value="UVRD_HELICASE_ATP_BIND"/>
    <property type="match status" value="1"/>
</dbReference>
<dbReference type="PANTHER" id="PTHR11070">
    <property type="entry name" value="UVRD / RECB / PCRA DNA HELICASE FAMILY MEMBER"/>
    <property type="match status" value="1"/>
</dbReference>
<comment type="caution">
    <text evidence="12">The sequence shown here is derived from an EMBL/GenBank/DDBJ whole genome shotgun (WGS) entry which is preliminary data.</text>
</comment>
<dbReference type="CDD" id="cd18807">
    <property type="entry name" value="SF1_C_UvrD"/>
    <property type="match status" value="1"/>
</dbReference>
<dbReference type="Proteomes" id="UP000252345">
    <property type="component" value="Unassembled WGS sequence"/>
</dbReference>
<evidence type="ECO:0000256" key="3">
    <source>
        <dbReference type="ARBA" id="ARBA00022801"/>
    </source>
</evidence>
<feature type="binding site" evidence="10">
    <location>
        <begin position="39"/>
        <end position="46"/>
    </location>
    <ligand>
        <name>ATP</name>
        <dbReference type="ChEBI" id="CHEBI:30616"/>
    </ligand>
</feature>
<dbReference type="EC" id="5.6.2.4" evidence="8"/>
<comment type="similarity">
    <text evidence="1">Belongs to the helicase family. UvrD subfamily.</text>
</comment>
<proteinExistence type="inferred from homology"/>
<comment type="catalytic activity">
    <reaction evidence="7">
        <text>Couples ATP hydrolysis with the unwinding of duplex DNA by translocating in the 3'-5' direction.</text>
        <dbReference type="EC" id="5.6.2.4"/>
    </reaction>
</comment>
<evidence type="ECO:0000256" key="2">
    <source>
        <dbReference type="ARBA" id="ARBA00022741"/>
    </source>
</evidence>
<dbReference type="CDD" id="cd17932">
    <property type="entry name" value="DEXQc_UvrD"/>
    <property type="match status" value="1"/>
</dbReference>
<dbReference type="PANTHER" id="PTHR11070:SF69">
    <property type="entry name" value="ATP-DEPENDENT DNA HELICASE UVRD2"/>
    <property type="match status" value="1"/>
</dbReference>
<dbReference type="GO" id="GO:0003677">
    <property type="term" value="F:DNA binding"/>
    <property type="evidence" value="ECO:0007669"/>
    <property type="project" value="UniProtKB-KW"/>
</dbReference>
<dbReference type="AlphaFoldDB" id="A0A366KBK6"/>
<evidence type="ECO:0000256" key="5">
    <source>
        <dbReference type="ARBA" id="ARBA00022840"/>
    </source>
</evidence>
<reference evidence="12 13" key="1">
    <citation type="submission" date="2017-10" db="EMBL/GenBank/DDBJ databases">
        <title>Bifidobacterium xylocopum sp. nov. and Bifidobacterium aemilianum sp. nov., from the carpenter bee (Xylocopa violacea) digestive tract.</title>
        <authorList>
            <person name="Alberoni D."/>
            <person name="Baffoni L."/>
            <person name="Di Gioia D."/>
            <person name="Gaggia F."/>
            <person name="Biavati B."/>
        </authorList>
    </citation>
    <scope>NUCLEOTIDE SEQUENCE [LARGE SCALE GENOMIC DNA]</scope>
    <source>
        <strain evidence="12 13">XV2</strain>
    </source>
</reference>
<dbReference type="InterPro" id="IPR000212">
    <property type="entry name" value="DNA_helicase_UvrD/REP"/>
</dbReference>
<dbReference type="GO" id="GO:0016887">
    <property type="term" value="F:ATP hydrolysis activity"/>
    <property type="evidence" value="ECO:0007669"/>
    <property type="project" value="RHEA"/>
</dbReference>
<dbReference type="OrthoDB" id="9806690at2"/>
<dbReference type="InterPro" id="IPR027417">
    <property type="entry name" value="P-loop_NTPase"/>
</dbReference>
<sequence length="509" mass="55849">MGHNGGVSEDRQARTILEGLDGAQREAATAVDGPVRIIAGAGAGKTRAITRRIAYACASGAWDPERTLAVTFSVKAADELRRRLSALGVSSGVKAATFHSAALHQLNRAWPDITDDYFPQLAEDLRPFMAKAYQRVTGQADPDPVLLRDLLEEVGWSKVSLVAPEDYARVCAAVHRQPPAGLEPERMGQVMEAFERDKTDHGSMDFNDILLMCCHVLEEFDEAAERIRRSVGWLTVDEYQDVSPLQHRLMRLWMGGGNSVCVVGDPAQTIYSFAGASSYYLLDFDHEFDPLAADVELGVDYRSTPQVVGLANRVLAASPERGDYLRLRAANEAGPRVAMTRYQDDLDEAEGVVRRVERLLARGDTPGQCAVLTRINAQQKVICAALKRAGIHYRVRTESGWQRSTSVAELRQLDDETLKETLQGTGPGEVTVSTIHAAKGLEFAHVFLIGCSEGLLPFGSPQDTEALEEERRLMYVAVTRAERTLHVSYALRKEASGGGLRSPSRFLQG</sequence>
<dbReference type="Gene3D" id="1.10.486.10">
    <property type="entry name" value="PCRA, domain 4"/>
    <property type="match status" value="1"/>
</dbReference>
<dbReference type="InterPro" id="IPR014016">
    <property type="entry name" value="UvrD-like_ATP-bd"/>
</dbReference>
<dbReference type="GO" id="GO:0043138">
    <property type="term" value="F:3'-5' DNA helicase activity"/>
    <property type="evidence" value="ECO:0007669"/>
    <property type="project" value="UniProtKB-EC"/>
</dbReference>
<evidence type="ECO:0000256" key="8">
    <source>
        <dbReference type="ARBA" id="ARBA00034808"/>
    </source>
</evidence>
<evidence type="ECO:0000259" key="11">
    <source>
        <dbReference type="PROSITE" id="PS51198"/>
    </source>
</evidence>
<gene>
    <name evidence="12" type="ORF">CRD59_05810</name>
</gene>
<evidence type="ECO:0000256" key="6">
    <source>
        <dbReference type="ARBA" id="ARBA00023235"/>
    </source>
</evidence>
<dbReference type="EMBL" id="PDCH01000011">
    <property type="protein sequence ID" value="RBP99064.1"/>
    <property type="molecule type" value="Genomic_DNA"/>
</dbReference>
<dbReference type="SUPFAM" id="SSF52540">
    <property type="entry name" value="P-loop containing nucleoside triphosphate hydrolases"/>
    <property type="match status" value="1"/>
</dbReference>
<comment type="catalytic activity">
    <reaction evidence="9">
        <text>ATP + H2O = ADP + phosphate + H(+)</text>
        <dbReference type="Rhea" id="RHEA:13065"/>
        <dbReference type="ChEBI" id="CHEBI:15377"/>
        <dbReference type="ChEBI" id="CHEBI:15378"/>
        <dbReference type="ChEBI" id="CHEBI:30616"/>
        <dbReference type="ChEBI" id="CHEBI:43474"/>
        <dbReference type="ChEBI" id="CHEBI:456216"/>
        <dbReference type="EC" id="5.6.2.4"/>
    </reaction>
</comment>
<keyword evidence="6" id="KW-0413">Isomerase</keyword>
<accession>A0A366KBK6</accession>
<evidence type="ECO:0000313" key="13">
    <source>
        <dbReference type="Proteomes" id="UP000252345"/>
    </source>
</evidence>
<keyword evidence="3 10" id="KW-0378">Hydrolase</keyword>
<evidence type="ECO:0000313" key="12">
    <source>
        <dbReference type="EMBL" id="RBP99064.1"/>
    </source>
</evidence>
<evidence type="ECO:0000256" key="1">
    <source>
        <dbReference type="ARBA" id="ARBA00009922"/>
    </source>
</evidence>
<dbReference type="Gene3D" id="1.10.10.160">
    <property type="match status" value="1"/>
</dbReference>
<dbReference type="RefSeq" id="WP_113853742.1">
    <property type="nucleotide sequence ID" value="NZ_PDCH01000011.1"/>
</dbReference>
<dbReference type="InterPro" id="IPR014017">
    <property type="entry name" value="DNA_helicase_UvrD-like_C"/>
</dbReference>
<evidence type="ECO:0000256" key="10">
    <source>
        <dbReference type="PROSITE-ProRule" id="PRU00560"/>
    </source>
</evidence>
<evidence type="ECO:0000256" key="7">
    <source>
        <dbReference type="ARBA" id="ARBA00034617"/>
    </source>
</evidence>
<keyword evidence="13" id="KW-1185">Reference proteome</keyword>
<dbReference type="GO" id="GO:0005524">
    <property type="term" value="F:ATP binding"/>
    <property type="evidence" value="ECO:0007669"/>
    <property type="project" value="UniProtKB-UniRule"/>
</dbReference>
<evidence type="ECO:0000256" key="9">
    <source>
        <dbReference type="ARBA" id="ARBA00048988"/>
    </source>
</evidence>
<dbReference type="InterPro" id="IPR013986">
    <property type="entry name" value="DExx_box_DNA_helicase_dom_sf"/>
</dbReference>
<evidence type="ECO:0000256" key="4">
    <source>
        <dbReference type="ARBA" id="ARBA00022806"/>
    </source>
</evidence>
<dbReference type="Gene3D" id="3.40.50.300">
    <property type="entry name" value="P-loop containing nucleotide triphosphate hydrolases"/>
    <property type="match status" value="3"/>
</dbReference>
<keyword evidence="4 10" id="KW-0347">Helicase</keyword>
<feature type="domain" description="UvrD-like helicase ATP-binding" evidence="11">
    <location>
        <begin position="18"/>
        <end position="304"/>
    </location>
</feature>
<keyword evidence="2 10" id="KW-0547">Nucleotide-binding</keyword>
<dbReference type="Pfam" id="PF13361">
    <property type="entry name" value="UvrD_C"/>
    <property type="match status" value="2"/>
</dbReference>
<name>A0A366KBK6_9BIFI</name>
<protein>
    <recommendedName>
        <fullName evidence="8">DNA 3'-5' helicase</fullName>
        <ecNumber evidence="8">5.6.2.4</ecNumber>
    </recommendedName>
</protein>
<dbReference type="GO" id="GO:0000725">
    <property type="term" value="P:recombinational repair"/>
    <property type="evidence" value="ECO:0007669"/>
    <property type="project" value="TreeGrafter"/>
</dbReference>
<keyword evidence="5 10" id="KW-0067">ATP-binding</keyword>